<evidence type="ECO:0000256" key="3">
    <source>
        <dbReference type="ARBA" id="ARBA00023128"/>
    </source>
</evidence>
<evidence type="ECO:0000259" key="4">
    <source>
        <dbReference type="Pfam" id="PF01571"/>
    </source>
</evidence>
<dbReference type="GO" id="GO:0005759">
    <property type="term" value="C:mitochondrial matrix"/>
    <property type="evidence" value="ECO:0007669"/>
    <property type="project" value="TreeGrafter"/>
</dbReference>
<dbReference type="InterPro" id="IPR057460">
    <property type="entry name" value="CAF17_C"/>
</dbReference>
<dbReference type="InterPro" id="IPR017703">
    <property type="entry name" value="YgfZ/GCV_T_CS"/>
</dbReference>
<dbReference type="Gene3D" id="3.30.1360.120">
    <property type="entry name" value="Probable tRNA modification gtpase trme, domain 1"/>
    <property type="match status" value="1"/>
</dbReference>
<dbReference type="EMBL" id="CADCXV010001338">
    <property type="protein sequence ID" value="CAB0043707.1"/>
    <property type="molecule type" value="Genomic_DNA"/>
</dbReference>
<dbReference type="AlphaFoldDB" id="A0A6H5J574"/>
<name>A0A6H5J574_9HYME</name>
<keyword evidence="7" id="KW-1185">Reference proteome</keyword>
<proteinExistence type="predicted"/>
<protein>
    <submittedName>
        <fullName evidence="6">Uncharacterized protein</fullName>
    </submittedName>
</protein>
<dbReference type="GO" id="GO:0016226">
    <property type="term" value="P:iron-sulfur cluster assembly"/>
    <property type="evidence" value="ECO:0007669"/>
    <property type="project" value="TreeGrafter"/>
</dbReference>
<dbReference type="NCBIfam" id="TIGR03317">
    <property type="entry name" value="ygfZ_signature"/>
    <property type="match status" value="1"/>
</dbReference>
<evidence type="ECO:0000313" key="7">
    <source>
        <dbReference type="Proteomes" id="UP000479190"/>
    </source>
</evidence>
<dbReference type="Pfam" id="PF01571">
    <property type="entry name" value="GCV_T"/>
    <property type="match status" value="1"/>
</dbReference>
<gene>
    <name evidence="6" type="ORF">TBRA_LOCUS15295</name>
</gene>
<keyword evidence="3" id="KW-0496">Mitochondrion</keyword>
<dbReference type="PANTHER" id="PTHR22602:SF0">
    <property type="entry name" value="TRANSFERASE CAF17, MITOCHONDRIAL-RELATED"/>
    <property type="match status" value="1"/>
</dbReference>
<evidence type="ECO:0000313" key="6">
    <source>
        <dbReference type="EMBL" id="CAB0043707.1"/>
    </source>
</evidence>
<organism evidence="6 7">
    <name type="scientific">Trichogramma brassicae</name>
    <dbReference type="NCBI Taxonomy" id="86971"/>
    <lineage>
        <taxon>Eukaryota</taxon>
        <taxon>Metazoa</taxon>
        <taxon>Ecdysozoa</taxon>
        <taxon>Arthropoda</taxon>
        <taxon>Hexapoda</taxon>
        <taxon>Insecta</taxon>
        <taxon>Pterygota</taxon>
        <taxon>Neoptera</taxon>
        <taxon>Endopterygota</taxon>
        <taxon>Hymenoptera</taxon>
        <taxon>Apocrita</taxon>
        <taxon>Proctotrupomorpha</taxon>
        <taxon>Chalcidoidea</taxon>
        <taxon>Trichogrammatidae</taxon>
        <taxon>Trichogramma</taxon>
    </lineage>
</organism>
<sequence length="362" mass="41755">MMQFTRTFMQRNKKQFIGQSFSRLKSSDSFSKSIVHLKQRTLLHVSGPDASDFLQGLMTNDIRHLEDGYKSIYSLFLNIKGRILFDSIIYKCQDKDAFYVECDSTLFNNFIKHLKMYKLKRKVNVLPMNNDMKVWCIYENKVDDQVSYNSIDNPKISEENISACSISNNTNGIIDNIAVYQDPRLFELGYRVLTKSVVDSDYINKHLDLNIKLHEIIDYISFRYKLGVPEGLRNFPMGVSFPLESNCDYLHGVSFQKGCYIGQELTARTYHTGVVRKRIMPLILDNGCTEKFQSYENIINESGQIVGKIIDHEGNYGLGLMRISEASSSSIINISNCTMKLMKPQWWPQDKPKIESSLTNKN</sequence>
<dbReference type="Proteomes" id="UP000479190">
    <property type="component" value="Unassembled WGS sequence"/>
</dbReference>
<keyword evidence="2" id="KW-0809">Transit peptide</keyword>
<dbReference type="InterPro" id="IPR045179">
    <property type="entry name" value="YgfZ/GcvT"/>
</dbReference>
<reference evidence="6 7" key="1">
    <citation type="submission" date="2020-02" db="EMBL/GenBank/DDBJ databases">
        <authorList>
            <person name="Ferguson B K."/>
        </authorList>
    </citation>
    <scope>NUCLEOTIDE SEQUENCE [LARGE SCALE GENOMIC DNA]</scope>
</reference>
<feature type="domain" description="GCVT N-terminal" evidence="4">
    <location>
        <begin position="43"/>
        <end position="117"/>
    </location>
</feature>
<dbReference type="InterPro" id="IPR027266">
    <property type="entry name" value="TrmE/GcvT-like"/>
</dbReference>
<dbReference type="Pfam" id="PF25455">
    <property type="entry name" value="Beta-barrel_CAF17_C"/>
    <property type="match status" value="1"/>
</dbReference>
<evidence type="ECO:0000256" key="2">
    <source>
        <dbReference type="ARBA" id="ARBA00022946"/>
    </source>
</evidence>
<evidence type="ECO:0000256" key="1">
    <source>
        <dbReference type="ARBA" id="ARBA00004173"/>
    </source>
</evidence>
<dbReference type="InterPro" id="IPR006222">
    <property type="entry name" value="GCVT_N"/>
</dbReference>
<feature type="domain" description="CAF17 C-terminal" evidence="5">
    <location>
        <begin position="276"/>
        <end position="349"/>
    </location>
</feature>
<evidence type="ECO:0000259" key="5">
    <source>
        <dbReference type="Pfam" id="PF25455"/>
    </source>
</evidence>
<dbReference type="PANTHER" id="PTHR22602">
    <property type="entry name" value="TRANSFERASE CAF17, MITOCHONDRIAL-RELATED"/>
    <property type="match status" value="1"/>
</dbReference>
<dbReference type="OrthoDB" id="191995at2759"/>
<dbReference type="SUPFAM" id="SSF103025">
    <property type="entry name" value="Folate-binding domain"/>
    <property type="match status" value="1"/>
</dbReference>
<comment type="subcellular location">
    <subcellularLocation>
        <location evidence="1">Mitochondrion</location>
    </subcellularLocation>
</comment>
<accession>A0A6H5J574</accession>